<dbReference type="InterPro" id="IPR028098">
    <property type="entry name" value="Glyco_trans_4-like_N"/>
</dbReference>
<evidence type="ECO:0000256" key="1">
    <source>
        <dbReference type="ARBA" id="ARBA00022679"/>
    </source>
</evidence>
<dbReference type="RefSeq" id="WP_182583487.1">
    <property type="nucleotide sequence ID" value="NZ_JABVCQ010000010.1"/>
</dbReference>
<dbReference type="GO" id="GO:0016757">
    <property type="term" value="F:glycosyltransferase activity"/>
    <property type="evidence" value="ECO:0007669"/>
    <property type="project" value="InterPro"/>
</dbReference>
<dbReference type="Pfam" id="PF00534">
    <property type="entry name" value="Glycos_transf_1"/>
    <property type="match status" value="1"/>
</dbReference>
<organism evidence="4 5">
    <name type="scientific">Thiospirillum jenense</name>
    <dbReference type="NCBI Taxonomy" id="1653858"/>
    <lineage>
        <taxon>Bacteria</taxon>
        <taxon>Pseudomonadati</taxon>
        <taxon>Pseudomonadota</taxon>
        <taxon>Gammaproteobacteria</taxon>
        <taxon>Chromatiales</taxon>
        <taxon>Chromatiaceae</taxon>
        <taxon>Thiospirillum</taxon>
    </lineage>
</organism>
<evidence type="ECO:0000313" key="4">
    <source>
        <dbReference type="EMBL" id="MBB1125859.1"/>
    </source>
</evidence>
<dbReference type="InterPro" id="IPR001296">
    <property type="entry name" value="Glyco_trans_1"/>
</dbReference>
<dbReference type="PANTHER" id="PTHR46401:SF2">
    <property type="entry name" value="GLYCOSYLTRANSFERASE WBBK-RELATED"/>
    <property type="match status" value="1"/>
</dbReference>
<sequence length="364" mass="41656">MKLIFLSKRRPQGRDLFIQPYGRFYYLPLELARRGHDVHLHLLSYDRSPIAQRDVEINLHITTHPALSFPWQLNSYYRTLVAYCHQQRPDWIIGCSDLWFGILAVHLARQFNTRVLIDAYDNFESYYPPIPGIRWRWRRALRHATAMTAAGPQLADLLSHSAGGRTAAVLPMVADPEFYPQDRRRCRQYLGLPLTSPLLGYTGALDARRNVAQLFTTYQALLPHYPTLQLVMSGRLAPQIQLPANTIHLGYLPPEQVPLLLNSLDAVFVINRPTAFGHYAYPVKLCEAMRCHIPVIATAVRGTAWMLRHHPHCLVPPDDLTAWVMATRRALQIGRYDYAAVDNDNDHWEDIATQLELLLQSAGV</sequence>
<dbReference type="Gene3D" id="3.40.50.2000">
    <property type="entry name" value="Glycogen Phosphorylase B"/>
    <property type="match status" value="2"/>
</dbReference>
<feature type="domain" description="Glycosyltransferase subfamily 4-like N-terminal" evidence="3">
    <location>
        <begin position="30"/>
        <end position="165"/>
    </location>
</feature>
<comment type="caution">
    <text evidence="4">The sequence shown here is derived from an EMBL/GenBank/DDBJ whole genome shotgun (WGS) entry which is preliminary data.</text>
</comment>
<evidence type="ECO:0000259" key="2">
    <source>
        <dbReference type="Pfam" id="PF00534"/>
    </source>
</evidence>
<dbReference type="AlphaFoldDB" id="A0A839HFY6"/>
<dbReference type="SUPFAM" id="SSF53756">
    <property type="entry name" value="UDP-Glycosyltransferase/glycogen phosphorylase"/>
    <property type="match status" value="1"/>
</dbReference>
<name>A0A839HFY6_9GAMM</name>
<evidence type="ECO:0000313" key="5">
    <source>
        <dbReference type="Proteomes" id="UP000548632"/>
    </source>
</evidence>
<dbReference type="Proteomes" id="UP000548632">
    <property type="component" value="Unassembled WGS sequence"/>
</dbReference>
<keyword evidence="5" id="KW-1185">Reference proteome</keyword>
<dbReference type="PANTHER" id="PTHR46401">
    <property type="entry name" value="GLYCOSYLTRANSFERASE WBBK-RELATED"/>
    <property type="match status" value="1"/>
</dbReference>
<keyword evidence="1 4" id="KW-0808">Transferase</keyword>
<proteinExistence type="predicted"/>
<dbReference type="GO" id="GO:0009103">
    <property type="term" value="P:lipopolysaccharide biosynthetic process"/>
    <property type="evidence" value="ECO:0007669"/>
    <property type="project" value="TreeGrafter"/>
</dbReference>
<gene>
    <name evidence="4" type="ORF">HUK38_06380</name>
</gene>
<feature type="domain" description="Glycosyl transferase family 1" evidence="2">
    <location>
        <begin position="184"/>
        <end position="332"/>
    </location>
</feature>
<accession>A0A839HFY6</accession>
<evidence type="ECO:0000259" key="3">
    <source>
        <dbReference type="Pfam" id="PF13579"/>
    </source>
</evidence>
<protein>
    <submittedName>
        <fullName evidence="4">Glycosyltransferase</fullName>
    </submittedName>
</protein>
<dbReference type="EMBL" id="JABVCQ010000010">
    <property type="protein sequence ID" value="MBB1125859.1"/>
    <property type="molecule type" value="Genomic_DNA"/>
</dbReference>
<reference evidence="4 5" key="1">
    <citation type="journal article" date="2020" name="Arch. Microbiol.">
        <title>The genome sequence of the giant phototrophic gammaproteobacterium Thiospirillum jenense gives insight into its physiological properties and phylogenetic relationships.</title>
        <authorList>
            <person name="Imhoff J.F."/>
            <person name="Meyer T.E."/>
            <person name="Kyndt J.A."/>
        </authorList>
    </citation>
    <scope>NUCLEOTIDE SEQUENCE [LARGE SCALE GENOMIC DNA]</scope>
    <source>
        <strain evidence="4 5">DSM 216</strain>
    </source>
</reference>
<dbReference type="Pfam" id="PF13579">
    <property type="entry name" value="Glyco_trans_4_4"/>
    <property type="match status" value="1"/>
</dbReference>